<organism evidence="2 3">
    <name type="scientific">Pleodorina starrii</name>
    <dbReference type="NCBI Taxonomy" id="330485"/>
    <lineage>
        <taxon>Eukaryota</taxon>
        <taxon>Viridiplantae</taxon>
        <taxon>Chlorophyta</taxon>
        <taxon>core chlorophytes</taxon>
        <taxon>Chlorophyceae</taxon>
        <taxon>CS clade</taxon>
        <taxon>Chlamydomonadales</taxon>
        <taxon>Volvocaceae</taxon>
        <taxon>Pleodorina</taxon>
    </lineage>
</organism>
<feature type="region of interest" description="Disordered" evidence="1">
    <location>
        <begin position="1"/>
        <end position="25"/>
    </location>
</feature>
<dbReference type="AlphaFoldDB" id="A0A9W6F5G6"/>
<accession>A0A9W6F5G6</accession>
<name>A0A9W6F5G6_9CHLO</name>
<sequence>MNPGSSSQQSSPSQPSSSQGDQQDVALNALMTELGSTVSASSPVAIFAGGQLGSGWYDSSYGARTFTSYAPAGKDFGTANCHYLPKGAATSFWGPQGAFTGQRALEFWAYAGDSGVVDVDLELYSASSAACQRVPLSSVSVAESSGGWVKYWIELDRFSFFAQQGSGGSFSGCGSSGTSVGELVKIELYNSHPEYEALLCIDNVRLMP</sequence>
<comment type="caution">
    <text evidence="2">The sequence shown here is derived from an EMBL/GenBank/DDBJ whole genome shotgun (WGS) entry which is preliminary data.</text>
</comment>
<gene>
    <name evidence="2" type="primary">PLEST009246</name>
    <name evidence="2" type="ORF">PLESTB_001202600</name>
</gene>
<keyword evidence="3" id="KW-1185">Reference proteome</keyword>
<dbReference type="OrthoDB" id="533517at2759"/>
<evidence type="ECO:0000313" key="2">
    <source>
        <dbReference type="EMBL" id="GLC57238.1"/>
    </source>
</evidence>
<proteinExistence type="predicted"/>
<protein>
    <submittedName>
        <fullName evidence="2">Uncharacterized protein</fullName>
    </submittedName>
</protein>
<evidence type="ECO:0000313" key="3">
    <source>
        <dbReference type="Proteomes" id="UP001165080"/>
    </source>
</evidence>
<dbReference type="Proteomes" id="UP001165080">
    <property type="component" value="Unassembled WGS sequence"/>
</dbReference>
<feature type="compositionally biased region" description="Low complexity" evidence="1">
    <location>
        <begin position="1"/>
        <end position="24"/>
    </location>
</feature>
<evidence type="ECO:0000256" key="1">
    <source>
        <dbReference type="SAM" id="MobiDB-lite"/>
    </source>
</evidence>
<reference evidence="2 3" key="1">
    <citation type="journal article" date="2023" name="Commun. Biol.">
        <title>Reorganization of the ancestral sex-determining regions during the evolution of trioecy in Pleodorina starrii.</title>
        <authorList>
            <person name="Takahashi K."/>
            <person name="Suzuki S."/>
            <person name="Kawai-Toyooka H."/>
            <person name="Yamamoto K."/>
            <person name="Hamaji T."/>
            <person name="Ootsuki R."/>
            <person name="Yamaguchi H."/>
            <person name="Kawachi M."/>
            <person name="Higashiyama T."/>
            <person name="Nozaki H."/>
        </authorList>
    </citation>
    <scope>NUCLEOTIDE SEQUENCE [LARGE SCALE GENOMIC DNA]</scope>
    <source>
        <strain evidence="2 3">NIES-4479</strain>
    </source>
</reference>
<dbReference type="EMBL" id="BRXU01000018">
    <property type="protein sequence ID" value="GLC57238.1"/>
    <property type="molecule type" value="Genomic_DNA"/>
</dbReference>